<dbReference type="Proteomes" id="UP000624709">
    <property type="component" value="Unassembled WGS sequence"/>
</dbReference>
<dbReference type="InterPro" id="IPR036390">
    <property type="entry name" value="WH_DNA-bd_sf"/>
</dbReference>
<gene>
    <name evidence="1" type="ORF">Apa02nite_066680</name>
</gene>
<dbReference type="EMBL" id="BOMS01000107">
    <property type="protein sequence ID" value="GIE70560.1"/>
    <property type="molecule type" value="Genomic_DNA"/>
</dbReference>
<keyword evidence="2" id="KW-1185">Reference proteome</keyword>
<evidence type="ECO:0000313" key="2">
    <source>
        <dbReference type="Proteomes" id="UP000624709"/>
    </source>
</evidence>
<dbReference type="SUPFAM" id="SSF46785">
    <property type="entry name" value="Winged helix' DNA-binding domain"/>
    <property type="match status" value="1"/>
</dbReference>
<accession>A0ABQ4BIW9</accession>
<evidence type="ECO:0000313" key="1">
    <source>
        <dbReference type="EMBL" id="GIE70560.1"/>
    </source>
</evidence>
<dbReference type="Pfam" id="PF13814">
    <property type="entry name" value="Replic_Relax"/>
    <property type="match status" value="1"/>
</dbReference>
<comment type="caution">
    <text evidence="1">The sequence shown here is derived from an EMBL/GenBank/DDBJ whole genome shotgun (WGS) entry which is preliminary data.</text>
</comment>
<name>A0ABQ4BIW9_9ACTN</name>
<dbReference type="RefSeq" id="WP_203828575.1">
    <property type="nucleotide sequence ID" value="NZ_BAAATY010000034.1"/>
</dbReference>
<protein>
    <submittedName>
        <fullName evidence="1">Uncharacterized protein</fullName>
    </submittedName>
</protein>
<organism evidence="1 2">
    <name type="scientific">Actinoplanes palleronii</name>
    <dbReference type="NCBI Taxonomy" id="113570"/>
    <lineage>
        <taxon>Bacteria</taxon>
        <taxon>Bacillati</taxon>
        <taxon>Actinomycetota</taxon>
        <taxon>Actinomycetes</taxon>
        <taxon>Micromonosporales</taxon>
        <taxon>Micromonosporaceae</taxon>
        <taxon>Actinoplanes</taxon>
    </lineage>
</organism>
<proteinExistence type="predicted"/>
<reference evidence="1 2" key="1">
    <citation type="submission" date="2021-01" db="EMBL/GenBank/DDBJ databases">
        <title>Whole genome shotgun sequence of Actinoplanes palleronii NBRC 14916.</title>
        <authorList>
            <person name="Komaki H."/>
            <person name="Tamura T."/>
        </authorList>
    </citation>
    <scope>NUCLEOTIDE SEQUENCE [LARGE SCALE GENOMIC DNA]</scope>
    <source>
        <strain evidence="1 2">NBRC 14916</strain>
    </source>
</reference>
<dbReference type="InterPro" id="IPR025855">
    <property type="entry name" value="Replic_Relax"/>
</dbReference>
<sequence>MTISRRLQVRDYTIAQLLDEHTALTTDQLAAALFDSGTTCRHRLHALRTLGFIDRFVRHRPAAPNPACWVTGSLSARYLALARGETPPSPSALRARQDRTYASPILNHLLGVNDFFVSLLAQAWPSGPSTATS</sequence>